<dbReference type="RefSeq" id="XP_024352890.1">
    <property type="nucleotide sequence ID" value="XM_024492757.1"/>
</dbReference>
<evidence type="ECO:0000313" key="1">
    <source>
        <dbReference type="EMBL" id="EUB61694.1"/>
    </source>
</evidence>
<proteinExistence type="predicted"/>
<sequence length="267" mass="30926">MFISSQVKRNFGDCIFLPRNHLPSSRGALSFVLPSEKAYLKNREIVSVSENRNFQTQYIQRKQIKFLLCANRKYHHCGLVESKCNLKTQKLLTDSVESVSFPKKIVTTTSKMKLTNSTSRLTRLSSSNSKVRIIDTLNDHQTLVNFQILFCKNNHKTTIFTQHIIFNRNRRSMEQIIQNILYHQQGKLWHATKRSILPVSKGIQGCRHWGLSRKENIILLLLTNQIFETWNCPSLVHSTKAIPYLTLCQISFIKAIYLQVIIPPCHA</sequence>
<dbReference type="EMBL" id="APAU02000018">
    <property type="protein sequence ID" value="EUB61694.1"/>
    <property type="molecule type" value="Genomic_DNA"/>
</dbReference>
<dbReference type="AlphaFoldDB" id="W6V5R8"/>
<dbReference type="Proteomes" id="UP000019149">
    <property type="component" value="Unassembled WGS sequence"/>
</dbReference>
<name>W6V5R8_ECHGR</name>
<gene>
    <name evidence="1" type="ORF">EGR_03508</name>
</gene>
<organism evidence="1 2">
    <name type="scientific">Echinococcus granulosus</name>
    <name type="common">Hydatid tapeworm</name>
    <dbReference type="NCBI Taxonomy" id="6210"/>
    <lineage>
        <taxon>Eukaryota</taxon>
        <taxon>Metazoa</taxon>
        <taxon>Spiralia</taxon>
        <taxon>Lophotrochozoa</taxon>
        <taxon>Platyhelminthes</taxon>
        <taxon>Cestoda</taxon>
        <taxon>Eucestoda</taxon>
        <taxon>Cyclophyllidea</taxon>
        <taxon>Taeniidae</taxon>
        <taxon>Echinococcus</taxon>
        <taxon>Echinococcus granulosus group</taxon>
    </lineage>
</organism>
<dbReference type="KEGG" id="egl:EGR_03508"/>
<accession>W6V5R8</accession>
<evidence type="ECO:0000313" key="2">
    <source>
        <dbReference type="Proteomes" id="UP000019149"/>
    </source>
</evidence>
<reference evidence="1 2" key="1">
    <citation type="journal article" date="2013" name="Nat. Genet.">
        <title>The genome of the hydatid tapeworm Echinococcus granulosus.</title>
        <authorList>
            <person name="Zheng H."/>
            <person name="Zhang W."/>
            <person name="Zhang L."/>
            <person name="Zhang Z."/>
            <person name="Li J."/>
            <person name="Lu G."/>
            <person name="Zhu Y."/>
            <person name="Wang Y."/>
            <person name="Huang Y."/>
            <person name="Liu J."/>
            <person name="Kang H."/>
            <person name="Chen J."/>
            <person name="Wang L."/>
            <person name="Chen A."/>
            <person name="Yu S."/>
            <person name="Gao Z."/>
            <person name="Jin L."/>
            <person name="Gu W."/>
            <person name="Wang Z."/>
            <person name="Zhao L."/>
            <person name="Shi B."/>
            <person name="Wen H."/>
            <person name="Lin R."/>
            <person name="Jones M.K."/>
            <person name="Brejova B."/>
            <person name="Vinar T."/>
            <person name="Zhao G."/>
            <person name="McManus D.P."/>
            <person name="Chen Z."/>
            <person name="Zhou Y."/>
            <person name="Wang S."/>
        </authorList>
    </citation>
    <scope>NUCLEOTIDE SEQUENCE [LARGE SCALE GENOMIC DNA]</scope>
</reference>
<keyword evidence="2" id="KW-1185">Reference proteome</keyword>
<comment type="caution">
    <text evidence="1">The sequence shown here is derived from an EMBL/GenBank/DDBJ whole genome shotgun (WGS) entry which is preliminary data.</text>
</comment>
<dbReference type="GeneID" id="36339223"/>
<dbReference type="CTD" id="36339223"/>
<protein>
    <submittedName>
        <fullName evidence="1">Uncharacterized protein</fullName>
    </submittedName>
</protein>